<organism evidence="2 3">
    <name type="scientific">Cirrhinus mrigala</name>
    <name type="common">Mrigala</name>
    <dbReference type="NCBI Taxonomy" id="683832"/>
    <lineage>
        <taxon>Eukaryota</taxon>
        <taxon>Metazoa</taxon>
        <taxon>Chordata</taxon>
        <taxon>Craniata</taxon>
        <taxon>Vertebrata</taxon>
        <taxon>Euteleostomi</taxon>
        <taxon>Actinopterygii</taxon>
        <taxon>Neopterygii</taxon>
        <taxon>Teleostei</taxon>
        <taxon>Ostariophysi</taxon>
        <taxon>Cypriniformes</taxon>
        <taxon>Cyprinidae</taxon>
        <taxon>Labeoninae</taxon>
        <taxon>Labeonini</taxon>
        <taxon>Cirrhinus</taxon>
    </lineage>
</organism>
<evidence type="ECO:0000256" key="1">
    <source>
        <dbReference type="SAM" id="MobiDB-lite"/>
    </source>
</evidence>
<feature type="non-terminal residue" evidence="2">
    <location>
        <position position="1"/>
    </location>
</feature>
<dbReference type="Proteomes" id="UP001529510">
    <property type="component" value="Unassembled WGS sequence"/>
</dbReference>
<feature type="compositionally biased region" description="Low complexity" evidence="1">
    <location>
        <begin position="38"/>
        <end position="49"/>
    </location>
</feature>
<dbReference type="EMBL" id="JAMKFB020000019">
    <property type="protein sequence ID" value="KAL0166160.1"/>
    <property type="molecule type" value="Genomic_DNA"/>
</dbReference>
<feature type="non-terminal residue" evidence="2">
    <location>
        <position position="67"/>
    </location>
</feature>
<accession>A0ABD0NWF6</accession>
<protein>
    <submittedName>
        <fullName evidence="2">Uncharacterized protein</fullName>
    </submittedName>
</protein>
<dbReference type="AlphaFoldDB" id="A0ABD0NWF6"/>
<evidence type="ECO:0000313" key="2">
    <source>
        <dbReference type="EMBL" id="KAL0166160.1"/>
    </source>
</evidence>
<gene>
    <name evidence="2" type="ORF">M9458_038004</name>
</gene>
<name>A0ABD0NWF6_CIRMR</name>
<proteinExistence type="predicted"/>
<evidence type="ECO:0000313" key="3">
    <source>
        <dbReference type="Proteomes" id="UP001529510"/>
    </source>
</evidence>
<sequence>RQHQVQHGPCRYTFILPEVEQCRPAGDFQVTNSLQRDSPSAPESPQSEPTWQERKLETLKSATENNT</sequence>
<reference evidence="2 3" key="1">
    <citation type="submission" date="2024-05" db="EMBL/GenBank/DDBJ databases">
        <title>Genome sequencing and assembly of Indian major carp, Cirrhinus mrigala (Hamilton, 1822).</title>
        <authorList>
            <person name="Mohindra V."/>
            <person name="Chowdhury L.M."/>
            <person name="Lal K."/>
            <person name="Jena J.K."/>
        </authorList>
    </citation>
    <scope>NUCLEOTIDE SEQUENCE [LARGE SCALE GENOMIC DNA]</scope>
    <source>
        <strain evidence="2">CM1030</strain>
        <tissue evidence="2">Blood</tissue>
    </source>
</reference>
<comment type="caution">
    <text evidence="2">The sequence shown here is derived from an EMBL/GenBank/DDBJ whole genome shotgun (WGS) entry which is preliminary data.</text>
</comment>
<feature type="region of interest" description="Disordered" evidence="1">
    <location>
        <begin position="28"/>
        <end position="67"/>
    </location>
</feature>
<keyword evidence="3" id="KW-1185">Reference proteome</keyword>